<proteinExistence type="inferred from homology"/>
<protein>
    <submittedName>
        <fullName evidence="7">DODA-type extradiol aromatic ring-opening family dioxygenase</fullName>
        <ecNumber evidence="7">1.13.-.-</ecNumber>
    </submittedName>
</protein>
<dbReference type="InterPro" id="IPR004183">
    <property type="entry name" value="Xdiol_dOase_suB"/>
</dbReference>
<feature type="domain" description="Extradiol ring-cleavage dioxygenase class III enzyme subunit B" evidence="6">
    <location>
        <begin position="43"/>
        <end position="262"/>
    </location>
</feature>
<sequence>MSALPTTSSALPPGAHHRMPTWFIPHGGGPCFFMDWNPPDAWKLMEQYLRTAASTLPQRPKAIVMVSAHWLEPVLSVTSGVQPELIYDYYGFPPHTYSLQYPARGEPALADRIVNLLGQAQLPAKTDAQRGFDHGMFIPLMLIFPQADIPVVQLSLGHDLDPELHLQVGAALAPLRDEGVLIIGSGMSFHNLRTRGDPQYGPVSEQFDRWLTSALEADPTTRRQALLNWEQAPFARLCHPPHGEEHLLPLMVAVGAAGQDPGQRVYADRVMDRVLSGFSFG</sequence>
<evidence type="ECO:0000256" key="1">
    <source>
        <dbReference type="ARBA" id="ARBA00001947"/>
    </source>
</evidence>
<dbReference type="Pfam" id="PF02900">
    <property type="entry name" value="LigB"/>
    <property type="match status" value="1"/>
</dbReference>
<comment type="cofactor">
    <cofactor evidence="1">
        <name>Zn(2+)</name>
        <dbReference type="ChEBI" id="CHEBI:29105"/>
    </cofactor>
</comment>
<dbReference type="InterPro" id="IPR014436">
    <property type="entry name" value="Extradiol_dOase_DODA"/>
</dbReference>
<evidence type="ECO:0000313" key="7">
    <source>
        <dbReference type="EMBL" id="MFC4788447.1"/>
    </source>
</evidence>
<keyword evidence="3" id="KW-0479">Metal-binding</keyword>
<dbReference type="PIRSF" id="PIRSF006157">
    <property type="entry name" value="Doxgns_DODA"/>
    <property type="match status" value="1"/>
</dbReference>
<comment type="similarity">
    <text evidence="2">Belongs to the DODA-type extradiol aromatic ring-opening dioxygenase family.</text>
</comment>
<organism evidence="7 8">
    <name type="scientific">Giesbergeria sinuosa</name>
    <dbReference type="NCBI Taxonomy" id="80883"/>
    <lineage>
        <taxon>Bacteria</taxon>
        <taxon>Pseudomonadati</taxon>
        <taxon>Pseudomonadota</taxon>
        <taxon>Betaproteobacteria</taxon>
        <taxon>Burkholderiales</taxon>
        <taxon>Comamonadaceae</taxon>
        <taxon>Giesbergeria</taxon>
    </lineage>
</organism>
<evidence type="ECO:0000256" key="4">
    <source>
        <dbReference type="ARBA" id="ARBA00022833"/>
    </source>
</evidence>
<dbReference type="Gene3D" id="3.40.830.10">
    <property type="entry name" value="LigB-like"/>
    <property type="match status" value="1"/>
</dbReference>
<dbReference type="CDD" id="cd07363">
    <property type="entry name" value="45_DOPA_Dioxygenase"/>
    <property type="match status" value="1"/>
</dbReference>
<evidence type="ECO:0000256" key="2">
    <source>
        <dbReference type="ARBA" id="ARBA00007581"/>
    </source>
</evidence>
<reference evidence="8" key="1">
    <citation type="journal article" date="2019" name="Int. J. Syst. Evol. Microbiol.">
        <title>The Global Catalogue of Microorganisms (GCM) 10K type strain sequencing project: providing services to taxonomists for standard genome sequencing and annotation.</title>
        <authorList>
            <consortium name="The Broad Institute Genomics Platform"/>
            <consortium name="The Broad Institute Genome Sequencing Center for Infectious Disease"/>
            <person name="Wu L."/>
            <person name="Ma J."/>
        </authorList>
    </citation>
    <scope>NUCLEOTIDE SEQUENCE [LARGE SCALE GENOMIC DNA]</scope>
    <source>
        <strain evidence="8">CCUG 49452</strain>
    </source>
</reference>
<dbReference type="EMBL" id="JBHSHJ010000003">
    <property type="protein sequence ID" value="MFC4788447.1"/>
    <property type="molecule type" value="Genomic_DNA"/>
</dbReference>
<keyword evidence="5 7" id="KW-0560">Oxidoreductase</keyword>
<accession>A0ABV9QDP3</accession>
<dbReference type="GO" id="GO:0051213">
    <property type="term" value="F:dioxygenase activity"/>
    <property type="evidence" value="ECO:0007669"/>
    <property type="project" value="UniProtKB-KW"/>
</dbReference>
<evidence type="ECO:0000313" key="8">
    <source>
        <dbReference type="Proteomes" id="UP001596001"/>
    </source>
</evidence>
<dbReference type="PANTHER" id="PTHR30096">
    <property type="entry name" value="4,5-DOPA DIOXYGENASE EXTRADIOL-LIKE PROTEIN"/>
    <property type="match status" value="1"/>
</dbReference>
<comment type="caution">
    <text evidence="7">The sequence shown here is derived from an EMBL/GenBank/DDBJ whole genome shotgun (WGS) entry which is preliminary data.</text>
</comment>
<name>A0ABV9QDP3_9BURK</name>
<dbReference type="EC" id="1.13.-.-" evidence="7"/>
<gene>
    <name evidence="7" type="ORF">ACFO6X_05540</name>
</gene>
<keyword evidence="8" id="KW-1185">Reference proteome</keyword>
<dbReference type="RefSeq" id="WP_382430882.1">
    <property type="nucleotide sequence ID" value="NZ_JBHSHJ010000003.1"/>
</dbReference>
<keyword evidence="7" id="KW-0223">Dioxygenase</keyword>
<evidence type="ECO:0000256" key="5">
    <source>
        <dbReference type="ARBA" id="ARBA00023002"/>
    </source>
</evidence>
<dbReference type="PANTHER" id="PTHR30096:SF0">
    <property type="entry name" value="4,5-DOPA DIOXYGENASE EXTRADIOL-LIKE PROTEIN"/>
    <property type="match status" value="1"/>
</dbReference>
<evidence type="ECO:0000256" key="3">
    <source>
        <dbReference type="ARBA" id="ARBA00022723"/>
    </source>
</evidence>
<dbReference type="Proteomes" id="UP001596001">
    <property type="component" value="Unassembled WGS sequence"/>
</dbReference>
<evidence type="ECO:0000259" key="6">
    <source>
        <dbReference type="Pfam" id="PF02900"/>
    </source>
</evidence>
<dbReference type="SUPFAM" id="SSF53213">
    <property type="entry name" value="LigB-like"/>
    <property type="match status" value="1"/>
</dbReference>
<keyword evidence="4" id="KW-0862">Zinc</keyword>